<protein>
    <submittedName>
        <fullName evidence="1">Uncharacterized protein</fullName>
    </submittedName>
</protein>
<comment type="caution">
    <text evidence="1">The sequence shown here is derived from an EMBL/GenBank/DDBJ whole genome shotgun (WGS) entry which is preliminary data.</text>
</comment>
<reference evidence="1 2" key="2">
    <citation type="journal article" date="2022" name="Mol. Ecol. Resour.">
        <title>The genomes of chicory, endive, great burdock and yacon provide insights into Asteraceae paleo-polyploidization history and plant inulin production.</title>
        <authorList>
            <person name="Fan W."/>
            <person name="Wang S."/>
            <person name="Wang H."/>
            <person name="Wang A."/>
            <person name="Jiang F."/>
            <person name="Liu H."/>
            <person name="Zhao H."/>
            <person name="Xu D."/>
            <person name="Zhang Y."/>
        </authorList>
    </citation>
    <scope>NUCLEOTIDE SEQUENCE [LARGE SCALE GENOMIC DNA]</scope>
    <source>
        <strain evidence="2">cv. Niubang</strain>
    </source>
</reference>
<proteinExistence type="predicted"/>
<evidence type="ECO:0000313" key="1">
    <source>
        <dbReference type="EMBL" id="KAI3746882.1"/>
    </source>
</evidence>
<dbReference type="Proteomes" id="UP001055879">
    <property type="component" value="Linkage Group LG03"/>
</dbReference>
<evidence type="ECO:0000313" key="2">
    <source>
        <dbReference type="Proteomes" id="UP001055879"/>
    </source>
</evidence>
<organism evidence="1 2">
    <name type="scientific">Arctium lappa</name>
    <name type="common">Greater burdock</name>
    <name type="synonym">Lappa major</name>
    <dbReference type="NCBI Taxonomy" id="4217"/>
    <lineage>
        <taxon>Eukaryota</taxon>
        <taxon>Viridiplantae</taxon>
        <taxon>Streptophyta</taxon>
        <taxon>Embryophyta</taxon>
        <taxon>Tracheophyta</taxon>
        <taxon>Spermatophyta</taxon>
        <taxon>Magnoliopsida</taxon>
        <taxon>eudicotyledons</taxon>
        <taxon>Gunneridae</taxon>
        <taxon>Pentapetalae</taxon>
        <taxon>asterids</taxon>
        <taxon>campanulids</taxon>
        <taxon>Asterales</taxon>
        <taxon>Asteraceae</taxon>
        <taxon>Carduoideae</taxon>
        <taxon>Cardueae</taxon>
        <taxon>Arctiinae</taxon>
        <taxon>Arctium</taxon>
    </lineage>
</organism>
<reference evidence="2" key="1">
    <citation type="journal article" date="2022" name="Mol. Ecol. Resour.">
        <title>The genomes of chicory, endive, great burdock and yacon provide insights into Asteraceae palaeo-polyploidization history and plant inulin production.</title>
        <authorList>
            <person name="Fan W."/>
            <person name="Wang S."/>
            <person name="Wang H."/>
            <person name="Wang A."/>
            <person name="Jiang F."/>
            <person name="Liu H."/>
            <person name="Zhao H."/>
            <person name="Xu D."/>
            <person name="Zhang Y."/>
        </authorList>
    </citation>
    <scope>NUCLEOTIDE SEQUENCE [LARGE SCALE GENOMIC DNA]</scope>
    <source>
        <strain evidence="2">cv. Niubang</strain>
    </source>
</reference>
<accession>A0ACB9DK23</accession>
<name>A0ACB9DK23_ARCLA</name>
<keyword evidence="2" id="KW-1185">Reference proteome</keyword>
<gene>
    <name evidence="1" type="ORF">L6452_09324</name>
</gene>
<sequence length="142" mass="15913">MMEEDDGKMEIEKLEILGNHIEVRLVTCWKHRGLVDGMNMHSESSRQAETRPTYTSENGLLGAETNATNYSLLNPNIASRSGKREYIRHGSRHNFSNLARANKSNSYGHFGFQEGKITLTSIANDYSAAEMTQNTDKKNSSA</sequence>
<dbReference type="EMBL" id="CM042049">
    <property type="protein sequence ID" value="KAI3746882.1"/>
    <property type="molecule type" value="Genomic_DNA"/>
</dbReference>